<accession>A0A1Q2MGA0</accession>
<proteinExistence type="predicted"/>
<keyword evidence="2" id="KW-1185">Reference proteome</keyword>
<evidence type="ECO:0000313" key="1">
    <source>
        <dbReference type="EMBL" id="AQQ71302.1"/>
    </source>
</evidence>
<dbReference type="AlphaFoldDB" id="A0A1Q2MGA0"/>
<organism evidence="1 2">
    <name type="scientific">Limihaloglobus sulfuriphilus</name>
    <dbReference type="NCBI Taxonomy" id="1851148"/>
    <lineage>
        <taxon>Bacteria</taxon>
        <taxon>Pseudomonadati</taxon>
        <taxon>Planctomycetota</taxon>
        <taxon>Phycisphaerae</taxon>
        <taxon>Sedimentisphaerales</taxon>
        <taxon>Sedimentisphaeraceae</taxon>
        <taxon>Limihaloglobus</taxon>
    </lineage>
</organism>
<gene>
    <name evidence="1" type="ORF">SMSP2_01673</name>
</gene>
<reference evidence="2" key="1">
    <citation type="submission" date="2017-02" db="EMBL/GenBank/DDBJ databases">
        <title>Comparative genomics and description of representatives of a novel lineage of planctomycetes thriving in anoxic sediments.</title>
        <authorList>
            <person name="Spring S."/>
            <person name="Bunk B."/>
            <person name="Sproer C."/>
        </authorList>
    </citation>
    <scope>NUCLEOTIDE SEQUENCE [LARGE SCALE GENOMIC DNA]</scope>
    <source>
        <strain evidence="2">SM-Chi-D1</strain>
    </source>
</reference>
<protein>
    <submittedName>
        <fullName evidence="1">Uncharacterized protein</fullName>
    </submittedName>
</protein>
<evidence type="ECO:0000313" key="2">
    <source>
        <dbReference type="Proteomes" id="UP000188181"/>
    </source>
</evidence>
<name>A0A1Q2MGA0_9BACT</name>
<dbReference type="KEGG" id="pbas:SMSP2_01673"/>
<dbReference type="Proteomes" id="UP000188181">
    <property type="component" value="Chromosome"/>
</dbReference>
<dbReference type="RefSeq" id="WP_146683492.1">
    <property type="nucleotide sequence ID" value="NZ_CP019646.1"/>
</dbReference>
<dbReference type="EMBL" id="CP019646">
    <property type="protein sequence ID" value="AQQ71302.1"/>
    <property type="molecule type" value="Genomic_DNA"/>
</dbReference>
<sequence length="188" mass="19683" precursor="true">MKKLSLILAPIVALTFFVAISYAEGSKKGCGGESACKDAVRAKCAQSCPAADTCKPKDGKSCSEAAACKPKDGAKCGDACKEAAAKACTDGCKHADQEIRKHETRRSKIKQLKALASEIGDEKLIARLEELSTKEASRHNKAMKACSENGCQAAKAKSCSDKAKGCGTEACKDKPAQKKCCGSDACKK</sequence>